<dbReference type="FunFam" id="3.40.50.1010:FF:000016">
    <property type="entry name" value="Flap endonuclease 1"/>
    <property type="match status" value="1"/>
</dbReference>
<evidence type="ECO:0000259" key="15">
    <source>
        <dbReference type="SMART" id="SM00484"/>
    </source>
</evidence>
<comment type="caution">
    <text evidence="17">The sequence shown here is derived from an EMBL/GenBank/DDBJ whole genome shotgun (WGS) entry which is preliminary data.</text>
</comment>
<feature type="region of interest" description="Disordered" evidence="14">
    <location>
        <begin position="309"/>
        <end position="337"/>
    </location>
</feature>
<keyword evidence="12" id="KW-0539">Nucleus</keyword>
<proteinExistence type="predicted"/>
<dbReference type="PANTHER" id="PTHR11081:SF9">
    <property type="entry name" value="FLAP ENDONUCLEASE 1"/>
    <property type="match status" value="1"/>
</dbReference>
<dbReference type="VEuPathDB" id="FungiDB:H257_13632"/>
<evidence type="ECO:0000256" key="13">
    <source>
        <dbReference type="ARBA" id="ARBA00029382"/>
    </source>
</evidence>
<dbReference type="Pfam" id="PF00752">
    <property type="entry name" value="XPG_N"/>
    <property type="match status" value="1"/>
</dbReference>
<reference evidence="17 18" key="1">
    <citation type="submission" date="2019-06" db="EMBL/GenBank/DDBJ databases">
        <title>Genomics analysis of Aphanomyces spp. identifies a new class of oomycete effector associated with host adaptation.</title>
        <authorList>
            <person name="Gaulin E."/>
        </authorList>
    </citation>
    <scope>NUCLEOTIDE SEQUENCE [LARGE SCALE GENOMIC DNA]</scope>
    <source>
        <strain evidence="17 18">E</strain>
    </source>
</reference>
<dbReference type="AlphaFoldDB" id="A0A6A5ADH2"/>
<protein>
    <recommendedName>
        <fullName evidence="19">Flap endonuclease 1</fullName>
    </recommendedName>
</protein>
<dbReference type="InterPro" id="IPR006084">
    <property type="entry name" value="XPG/Rad2"/>
</dbReference>
<dbReference type="InterPro" id="IPR006085">
    <property type="entry name" value="XPG_DNA_repair_N"/>
</dbReference>
<feature type="domain" description="XPG-I" evidence="15">
    <location>
        <begin position="170"/>
        <end position="231"/>
    </location>
</feature>
<evidence type="ECO:0000256" key="1">
    <source>
        <dbReference type="ARBA" id="ARBA00022553"/>
    </source>
</evidence>
<dbReference type="Pfam" id="PF00867">
    <property type="entry name" value="XPG_I"/>
    <property type="match status" value="1"/>
</dbReference>
<organism evidence="17 18">
    <name type="scientific">Aphanomyces astaci</name>
    <name type="common">Crayfish plague agent</name>
    <dbReference type="NCBI Taxonomy" id="112090"/>
    <lineage>
        <taxon>Eukaryota</taxon>
        <taxon>Sar</taxon>
        <taxon>Stramenopiles</taxon>
        <taxon>Oomycota</taxon>
        <taxon>Saprolegniomycetes</taxon>
        <taxon>Saprolegniales</taxon>
        <taxon>Verrucalvaceae</taxon>
        <taxon>Aphanomyces</taxon>
    </lineage>
</organism>
<dbReference type="InterPro" id="IPR006086">
    <property type="entry name" value="XPG-I_dom"/>
</dbReference>
<accession>A0A6A5ADH2</accession>
<dbReference type="InterPro" id="IPR019974">
    <property type="entry name" value="XPG_CS"/>
</dbReference>
<keyword evidence="1" id="KW-0597">Phosphoprotein</keyword>
<evidence type="ECO:0000256" key="4">
    <source>
        <dbReference type="ARBA" id="ARBA00022723"/>
    </source>
</evidence>
<evidence type="ECO:0000256" key="7">
    <source>
        <dbReference type="ARBA" id="ARBA00022801"/>
    </source>
</evidence>
<keyword evidence="4" id="KW-0479">Metal-binding</keyword>
<evidence type="ECO:0000313" key="18">
    <source>
        <dbReference type="Proteomes" id="UP000469452"/>
    </source>
</evidence>
<evidence type="ECO:0000256" key="9">
    <source>
        <dbReference type="ARBA" id="ARBA00022842"/>
    </source>
</evidence>
<evidence type="ECO:0008006" key="19">
    <source>
        <dbReference type="Google" id="ProtNLM"/>
    </source>
</evidence>
<evidence type="ECO:0000256" key="10">
    <source>
        <dbReference type="ARBA" id="ARBA00023128"/>
    </source>
</evidence>
<evidence type="ECO:0000256" key="8">
    <source>
        <dbReference type="ARBA" id="ARBA00022839"/>
    </source>
</evidence>
<evidence type="ECO:0000256" key="5">
    <source>
        <dbReference type="ARBA" id="ARBA00022759"/>
    </source>
</evidence>
<dbReference type="PRINTS" id="PR00853">
    <property type="entry name" value="XPGRADSUPER"/>
</dbReference>
<gene>
    <name evidence="17" type="ORF">AaE_009041</name>
</gene>
<dbReference type="Gene3D" id="3.40.50.1010">
    <property type="entry name" value="5'-nuclease"/>
    <property type="match status" value="1"/>
</dbReference>
<evidence type="ECO:0000256" key="11">
    <source>
        <dbReference type="ARBA" id="ARBA00023204"/>
    </source>
</evidence>
<dbReference type="EMBL" id="VJMI01014872">
    <property type="protein sequence ID" value="KAF0736099.1"/>
    <property type="molecule type" value="Genomic_DNA"/>
</dbReference>
<dbReference type="InterPro" id="IPR029060">
    <property type="entry name" value="PIN-like_dom_sf"/>
</dbReference>
<evidence type="ECO:0000256" key="2">
    <source>
        <dbReference type="ARBA" id="ARBA00022705"/>
    </source>
</evidence>
<comment type="function">
    <text evidence="13">Structure-specific nuclease with 5'-flap endonuclease and 5'-3' exonuclease activities involved in DNA replication and repair. During DNA replication, cleaves the 5'-overhanging flap structure that is generated by displacement synthesis when DNA polymerase encounters the 5'-end of a downstream Okazaki fragment. It enters the flap from the 5'-end and then tracks to cleave the flap base, leaving a nick for ligation. Also involved in the long patch base excision repair (LP-BER) pathway, by cleaving within the apurinic/apyrimidinic (AP) site-terminated flap. Acts as a genome stabilization factor that prevents flaps from equilibrating into structures that lead to duplications and deletions. Also possesses 5'-3' exonuclease activity on nicked or gapped double-stranded DNA, and exhibits RNase H activity. Also involved in replication and repair of rDNA and in repairing mitochondrial DNA.</text>
</comment>
<dbReference type="Proteomes" id="UP000469452">
    <property type="component" value="Unassembled WGS sequence"/>
</dbReference>
<dbReference type="GO" id="GO:0006281">
    <property type="term" value="P:DNA repair"/>
    <property type="evidence" value="ECO:0007669"/>
    <property type="project" value="UniProtKB-KW"/>
</dbReference>
<dbReference type="SMART" id="SM00484">
    <property type="entry name" value="XPGI"/>
    <property type="match status" value="1"/>
</dbReference>
<feature type="domain" description="XPG N-terminal" evidence="16">
    <location>
        <begin position="1"/>
        <end position="113"/>
    </location>
</feature>
<dbReference type="PROSITE" id="PS00841">
    <property type="entry name" value="XPG_1"/>
    <property type="match status" value="1"/>
</dbReference>
<dbReference type="GO" id="GO:0006260">
    <property type="term" value="P:DNA replication"/>
    <property type="evidence" value="ECO:0007669"/>
    <property type="project" value="UniProtKB-KW"/>
</dbReference>
<keyword evidence="8" id="KW-0269">Exonuclease</keyword>
<evidence type="ECO:0000256" key="6">
    <source>
        <dbReference type="ARBA" id="ARBA00022763"/>
    </source>
</evidence>
<evidence type="ECO:0000256" key="14">
    <source>
        <dbReference type="SAM" id="MobiDB-lite"/>
    </source>
</evidence>
<evidence type="ECO:0000256" key="3">
    <source>
        <dbReference type="ARBA" id="ARBA00022722"/>
    </source>
</evidence>
<evidence type="ECO:0000256" key="12">
    <source>
        <dbReference type="ARBA" id="ARBA00023242"/>
    </source>
</evidence>
<keyword evidence="6" id="KW-0227">DNA damage</keyword>
<keyword evidence="5" id="KW-0255">Endonuclease</keyword>
<dbReference type="GO" id="GO:0017108">
    <property type="term" value="F:5'-flap endonuclease activity"/>
    <property type="evidence" value="ECO:0007669"/>
    <property type="project" value="TreeGrafter"/>
</dbReference>
<dbReference type="PANTHER" id="PTHR11081">
    <property type="entry name" value="FLAP ENDONUCLEASE FAMILY MEMBER"/>
    <property type="match status" value="1"/>
</dbReference>
<name>A0A6A5ADH2_APHAT</name>
<evidence type="ECO:0000259" key="16">
    <source>
        <dbReference type="SMART" id="SM00485"/>
    </source>
</evidence>
<dbReference type="InterPro" id="IPR036279">
    <property type="entry name" value="5-3_exonuclease_C_sf"/>
</dbReference>
<dbReference type="GO" id="GO:0008409">
    <property type="term" value="F:5'-3' exonuclease activity"/>
    <property type="evidence" value="ECO:0007669"/>
    <property type="project" value="TreeGrafter"/>
</dbReference>
<keyword evidence="7" id="KW-0378">Hydrolase</keyword>
<dbReference type="SUPFAM" id="SSF47807">
    <property type="entry name" value="5' to 3' exonuclease, C-terminal subdomain"/>
    <property type="match status" value="1"/>
</dbReference>
<dbReference type="CDD" id="cd09867">
    <property type="entry name" value="PIN_FEN1"/>
    <property type="match status" value="1"/>
</dbReference>
<dbReference type="SMART" id="SM00485">
    <property type="entry name" value="XPGN"/>
    <property type="match status" value="1"/>
</dbReference>
<keyword evidence="9" id="KW-0460">Magnesium</keyword>
<evidence type="ECO:0000313" key="17">
    <source>
        <dbReference type="EMBL" id="KAF0736099.1"/>
    </source>
</evidence>
<keyword evidence="10" id="KW-0496">Mitochondrion</keyword>
<keyword evidence="3" id="KW-0540">Nuclease</keyword>
<dbReference type="GO" id="GO:0046872">
    <property type="term" value="F:metal ion binding"/>
    <property type="evidence" value="ECO:0007669"/>
    <property type="project" value="UniProtKB-KW"/>
</dbReference>
<keyword evidence="2" id="KW-0235">DNA replication</keyword>
<dbReference type="SUPFAM" id="SSF88723">
    <property type="entry name" value="PIN domain-like"/>
    <property type="match status" value="1"/>
</dbReference>
<sequence>MGIKGLMKLLTDEAPGCVKELQMSALSGRSVAIDASMALYQFLVAVRSNGEHGGAAQMLTNDAGDVTSHIQGMFNRTIRLMENGLKPVYVFDGKPPVMKGGELAKRTERRQTAQDNLKTATEEGNVEDIEKFNKRLVRATPQHNSDCKELLAYVMLISSKLHLTDAHDPEATCAALAKHNKVFASGTEDMDVMTFGTPVLFRRLTIAASRKLPILEIKLDKITVPDEWLGEDAIYKQARAMFLEPDVIDMADVDIKWKDPNVDDLRQFLVDKHGFSLDRVMNAIEKLKKAKTSHSQQRMESFFTVLPSSDSKLKRKADDKKAAKAKGTAAAKRGRKK</sequence>
<keyword evidence="11" id="KW-0234">DNA repair</keyword>